<accession>A0A174UPS0</accession>
<organism evidence="1 3">
    <name type="scientific">Enterocloster clostridioformis</name>
    <dbReference type="NCBI Taxonomy" id="1531"/>
    <lineage>
        <taxon>Bacteria</taxon>
        <taxon>Bacillati</taxon>
        <taxon>Bacillota</taxon>
        <taxon>Clostridia</taxon>
        <taxon>Lachnospirales</taxon>
        <taxon>Lachnospiraceae</taxon>
        <taxon>Enterocloster</taxon>
    </lineage>
</organism>
<keyword evidence="4" id="KW-1185">Reference proteome</keyword>
<dbReference type="Proteomes" id="UP000095512">
    <property type="component" value="Unassembled WGS sequence"/>
</dbReference>
<dbReference type="EMBL" id="CZAB01000129">
    <property type="protein sequence ID" value="CUQ24433.1"/>
    <property type="molecule type" value="Genomic_DNA"/>
</dbReference>
<evidence type="ECO:0000313" key="3">
    <source>
        <dbReference type="Proteomes" id="UP000095512"/>
    </source>
</evidence>
<evidence type="ECO:0000313" key="2">
    <source>
        <dbReference type="EMBL" id="SQB14250.1"/>
    </source>
</evidence>
<dbReference type="EMBL" id="UAVW01000015">
    <property type="protein sequence ID" value="SQB14250.1"/>
    <property type="molecule type" value="Genomic_DNA"/>
</dbReference>
<evidence type="ECO:0000313" key="4">
    <source>
        <dbReference type="Proteomes" id="UP000251853"/>
    </source>
</evidence>
<dbReference type="AlphaFoldDB" id="A0A174UPS0"/>
<evidence type="ECO:0000313" key="1">
    <source>
        <dbReference type="EMBL" id="CUQ24433.1"/>
    </source>
</evidence>
<gene>
    <name evidence="1" type="ORF">ERS852480_05232</name>
    <name evidence="2" type="ORF">NCTC11224_03282</name>
</gene>
<dbReference type="Proteomes" id="UP000251853">
    <property type="component" value="Unassembled WGS sequence"/>
</dbReference>
<name>A0A174UPS0_9FIRM</name>
<protein>
    <submittedName>
        <fullName evidence="1">Uncharacterized protein</fullName>
    </submittedName>
</protein>
<proteinExistence type="predicted"/>
<reference evidence="1 3" key="1">
    <citation type="submission" date="2015-09" db="EMBL/GenBank/DDBJ databases">
        <authorList>
            <consortium name="Pathogen Informatics"/>
        </authorList>
    </citation>
    <scope>NUCLEOTIDE SEQUENCE [LARGE SCALE GENOMIC DNA]</scope>
    <source>
        <strain evidence="1 3">2789STDY5834865</strain>
    </source>
</reference>
<reference evidence="2 4" key="2">
    <citation type="submission" date="2018-06" db="EMBL/GenBank/DDBJ databases">
        <authorList>
            <consortium name="Pathogen Informatics"/>
            <person name="Doyle S."/>
        </authorList>
    </citation>
    <scope>NUCLEOTIDE SEQUENCE [LARGE SCALE GENOMIC DNA]</scope>
    <source>
        <strain evidence="2 4">NCTC11224</strain>
    </source>
</reference>
<sequence>MIVIKEGVRDESKKMDGRDCICNVYFGHFYTRSIRRNVETGNERGFIRMLNDTFTPVGYTIDENGAWKLEDARHMYRPES</sequence>